<dbReference type="PANTHER" id="PTHR34956">
    <property type="entry name" value="OS05G0397300 PROTEIN"/>
    <property type="match status" value="1"/>
</dbReference>
<keyword evidence="3" id="KW-1185">Reference proteome</keyword>
<dbReference type="Proteomes" id="UP001152561">
    <property type="component" value="Unassembled WGS sequence"/>
</dbReference>
<feature type="region of interest" description="Disordered" evidence="1">
    <location>
        <begin position="70"/>
        <end position="126"/>
    </location>
</feature>
<dbReference type="EMBL" id="JAJAGQ010000007">
    <property type="protein sequence ID" value="KAJ8558021.1"/>
    <property type="molecule type" value="Genomic_DNA"/>
</dbReference>
<dbReference type="PANTHER" id="PTHR34956:SF2">
    <property type="entry name" value="OS05G0397300 PROTEIN"/>
    <property type="match status" value="1"/>
</dbReference>
<evidence type="ECO:0000313" key="3">
    <source>
        <dbReference type="Proteomes" id="UP001152561"/>
    </source>
</evidence>
<organism evidence="2 3">
    <name type="scientific">Anisodus acutangulus</name>
    <dbReference type="NCBI Taxonomy" id="402998"/>
    <lineage>
        <taxon>Eukaryota</taxon>
        <taxon>Viridiplantae</taxon>
        <taxon>Streptophyta</taxon>
        <taxon>Embryophyta</taxon>
        <taxon>Tracheophyta</taxon>
        <taxon>Spermatophyta</taxon>
        <taxon>Magnoliopsida</taxon>
        <taxon>eudicotyledons</taxon>
        <taxon>Gunneridae</taxon>
        <taxon>Pentapetalae</taxon>
        <taxon>asterids</taxon>
        <taxon>lamiids</taxon>
        <taxon>Solanales</taxon>
        <taxon>Solanaceae</taxon>
        <taxon>Solanoideae</taxon>
        <taxon>Hyoscyameae</taxon>
        <taxon>Anisodus</taxon>
    </lineage>
</organism>
<sequence>MELVDLEVENDLFFAELSKRISLLIMDDDEEHLSTHCSSAPLQIFPQQVDPATRTPYLYGQSCKREIKGTGVFIPRSSHPRRKNRQGRPFSSNNNLQRHVHDQRGIFRAHYNDNPPQDSLNPRKIS</sequence>
<dbReference type="AlphaFoldDB" id="A0A9Q1MH61"/>
<evidence type="ECO:0000313" key="2">
    <source>
        <dbReference type="EMBL" id="KAJ8558021.1"/>
    </source>
</evidence>
<name>A0A9Q1MH61_9SOLA</name>
<protein>
    <submittedName>
        <fullName evidence="2">Uncharacterized protein</fullName>
    </submittedName>
</protein>
<gene>
    <name evidence="2" type="ORF">K7X08_004787</name>
</gene>
<reference evidence="3" key="1">
    <citation type="journal article" date="2023" name="Proc. Natl. Acad. Sci. U.S.A.">
        <title>Genomic and structural basis for evolution of tropane alkaloid biosynthesis.</title>
        <authorList>
            <person name="Wanga Y.-J."/>
            <person name="Taina T."/>
            <person name="Yua J.-Y."/>
            <person name="Lia J."/>
            <person name="Xua B."/>
            <person name="Chenc J."/>
            <person name="D'Auriad J.C."/>
            <person name="Huanga J.-P."/>
            <person name="Huanga S.-X."/>
        </authorList>
    </citation>
    <scope>NUCLEOTIDE SEQUENCE [LARGE SCALE GENOMIC DNA]</scope>
    <source>
        <strain evidence="3">cv. KIB-2019</strain>
    </source>
</reference>
<proteinExistence type="predicted"/>
<dbReference type="OrthoDB" id="1081388at2759"/>
<evidence type="ECO:0000256" key="1">
    <source>
        <dbReference type="SAM" id="MobiDB-lite"/>
    </source>
</evidence>
<accession>A0A9Q1MH61</accession>
<comment type="caution">
    <text evidence="2">The sequence shown here is derived from an EMBL/GenBank/DDBJ whole genome shotgun (WGS) entry which is preliminary data.</text>
</comment>